<protein>
    <submittedName>
        <fullName evidence="2">Uncharacterized protein</fullName>
    </submittedName>
</protein>
<feature type="region of interest" description="Disordered" evidence="1">
    <location>
        <begin position="169"/>
        <end position="188"/>
    </location>
</feature>
<proteinExistence type="predicted"/>
<dbReference type="EMBL" id="KZ819189">
    <property type="protein sequence ID" value="PWZ01968.1"/>
    <property type="molecule type" value="Genomic_DNA"/>
</dbReference>
<keyword evidence="3" id="KW-1185">Reference proteome</keyword>
<dbReference type="Proteomes" id="UP000246740">
    <property type="component" value="Unassembled WGS sequence"/>
</dbReference>
<dbReference type="AlphaFoldDB" id="A0A317XVN4"/>
<gene>
    <name evidence="2" type="ORF">BCV70DRAFT_230175</name>
</gene>
<evidence type="ECO:0000313" key="3">
    <source>
        <dbReference type="Proteomes" id="UP000246740"/>
    </source>
</evidence>
<accession>A0A317XVN4</accession>
<organism evidence="2 3">
    <name type="scientific">Testicularia cyperi</name>
    <dbReference type="NCBI Taxonomy" id="1882483"/>
    <lineage>
        <taxon>Eukaryota</taxon>
        <taxon>Fungi</taxon>
        <taxon>Dikarya</taxon>
        <taxon>Basidiomycota</taxon>
        <taxon>Ustilaginomycotina</taxon>
        <taxon>Ustilaginomycetes</taxon>
        <taxon>Ustilaginales</taxon>
        <taxon>Anthracoideaceae</taxon>
        <taxon>Testicularia</taxon>
    </lineage>
</organism>
<evidence type="ECO:0000313" key="2">
    <source>
        <dbReference type="EMBL" id="PWZ01968.1"/>
    </source>
</evidence>
<feature type="region of interest" description="Disordered" evidence="1">
    <location>
        <begin position="38"/>
        <end position="62"/>
    </location>
</feature>
<name>A0A317XVN4_9BASI</name>
<evidence type="ECO:0000256" key="1">
    <source>
        <dbReference type="SAM" id="MobiDB-lite"/>
    </source>
</evidence>
<dbReference type="InParanoid" id="A0A317XVN4"/>
<reference evidence="2 3" key="1">
    <citation type="journal article" date="2018" name="Mol. Biol. Evol.">
        <title>Broad Genomic Sampling Reveals a Smut Pathogenic Ancestry of the Fungal Clade Ustilaginomycotina.</title>
        <authorList>
            <person name="Kijpornyongpan T."/>
            <person name="Mondo S.J."/>
            <person name="Barry K."/>
            <person name="Sandor L."/>
            <person name="Lee J."/>
            <person name="Lipzen A."/>
            <person name="Pangilinan J."/>
            <person name="LaButti K."/>
            <person name="Hainaut M."/>
            <person name="Henrissat B."/>
            <person name="Grigoriev I.V."/>
            <person name="Spatafora J.W."/>
            <person name="Aime M.C."/>
        </authorList>
    </citation>
    <scope>NUCLEOTIDE SEQUENCE [LARGE SCALE GENOMIC DNA]</scope>
    <source>
        <strain evidence="2 3">MCA 3645</strain>
    </source>
</reference>
<sequence length="188" mass="20034">MQLCPVTEALDTAAASTGLGWGTSTDRSASLQPNLARLPKSARSTSDLARNHRPHSRSAPSTALARRLWHAVQSGTATCATRTNRALQKPSCARNPRILPDLLGFARALSCASCYLAPALMLSKERNSRAPLDVNRSKGSSVSVSRSDACVHCGRHIFGVKRPEVSSQQRMGAAHYELGPSLNGSDNS</sequence>